<feature type="domain" description="PH" evidence="2">
    <location>
        <begin position="15"/>
        <end position="46"/>
    </location>
</feature>
<evidence type="ECO:0000313" key="5">
    <source>
        <dbReference type="WBParaSite" id="ASIM_0001437501-mRNA-1"/>
    </source>
</evidence>
<keyword evidence="4" id="KW-1185">Reference proteome</keyword>
<feature type="compositionally biased region" description="Polar residues" evidence="1">
    <location>
        <begin position="96"/>
        <end position="108"/>
    </location>
</feature>
<evidence type="ECO:0000313" key="3">
    <source>
        <dbReference type="EMBL" id="VDK50626.1"/>
    </source>
</evidence>
<dbReference type="Gene3D" id="2.30.29.30">
    <property type="entry name" value="Pleckstrin-homology domain (PH domain)/Phosphotyrosine-binding domain (PTB)"/>
    <property type="match status" value="1"/>
</dbReference>
<dbReference type="WBParaSite" id="ASIM_0001437501-mRNA-1">
    <property type="protein sequence ID" value="ASIM_0001437501-mRNA-1"/>
    <property type="gene ID" value="ASIM_0001437501"/>
</dbReference>
<dbReference type="InterPro" id="IPR011993">
    <property type="entry name" value="PH-like_dom_sf"/>
</dbReference>
<gene>
    <name evidence="3" type="ORF">ASIM_LOCUS13802</name>
</gene>
<evidence type="ECO:0000313" key="4">
    <source>
        <dbReference type="Proteomes" id="UP000267096"/>
    </source>
</evidence>
<sequence length="157" mass="17504">MSVGNISIRSRKPEEAVHEGWLLKRGEHIKNWRPRYFVLFSDGALFGFKAKPDPTQPYPEPLNDFTVKDVQSVSDAIKERESLMDTEMTDAGSEGGLNSESGVSTHPPNTHHRGVMYSTGMNLGQNDDMMSMADAAEAARRDKIVSLILMLHWNISA</sequence>
<name>A0A158PPE6_ANISI</name>
<organism evidence="5">
    <name type="scientific">Anisakis simplex</name>
    <name type="common">Herring worm</name>
    <dbReference type="NCBI Taxonomy" id="6269"/>
    <lineage>
        <taxon>Eukaryota</taxon>
        <taxon>Metazoa</taxon>
        <taxon>Ecdysozoa</taxon>
        <taxon>Nematoda</taxon>
        <taxon>Chromadorea</taxon>
        <taxon>Rhabditida</taxon>
        <taxon>Spirurina</taxon>
        <taxon>Ascaridomorpha</taxon>
        <taxon>Ascaridoidea</taxon>
        <taxon>Anisakidae</taxon>
        <taxon>Anisakis</taxon>
        <taxon>Anisakis simplex complex</taxon>
    </lineage>
</organism>
<dbReference type="SUPFAM" id="SSF50729">
    <property type="entry name" value="PH domain-like"/>
    <property type="match status" value="1"/>
</dbReference>
<dbReference type="EMBL" id="UYRR01031505">
    <property type="protein sequence ID" value="VDK50626.1"/>
    <property type="molecule type" value="Genomic_DNA"/>
</dbReference>
<dbReference type="AlphaFoldDB" id="A0A158PPE6"/>
<dbReference type="OrthoDB" id="63267at2759"/>
<reference evidence="3 4" key="2">
    <citation type="submission" date="2018-11" db="EMBL/GenBank/DDBJ databases">
        <authorList>
            <consortium name="Pathogen Informatics"/>
        </authorList>
    </citation>
    <scope>NUCLEOTIDE SEQUENCE [LARGE SCALE GENOMIC DNA]</scope>
</reference>
<feature type="region of interest" description="Disordered" evidence="1">
    <location>
        <begin position="89"/>
        <end position="109"/>
    </location>
</feature>
<protein>
    <submittedName>
        <fullName evidence="5">PH domain-containing protein</fullName>
    </submittedName>
</protein>
<dbReference type="PROSITE" id="PS50003">
    <property type="entry name" value="PH_DOMAIN"/>
    <property type="match status" value="1"/>
</dbReference>
<evidence type="ECO:0000259" key="2">
    <source>
        <dbReference type="PROSITE" id="PS50003"/>
    </source>
</evidence>
<evidence type="ECO:0000256" key="1">
    <source>
        <dbReference type="SAM" id="MobiDB-lite"/>
    </source>
</evidence>
<proteinExistence type="predicted"/>
<accession>A0A158PPE6</accession>
<dbReference type="Pfam" id="PF00169">
    <property type="entry name" value="PH"/>
    <property type="match status" value="1"/>
</dbReference>
<dbReference type="Proteomes" id="UP000267096">
    <property type="component" value="Unassembled WGS sequence"/>
</dbReference>
<reference evidence="5" key="1">
    <citation type="submission" date="2016-04" db="UniProtKB">
        <authorList>
            <consortium name="WormBaseParasite"/>
        </authorList>
    </citation>
    <scope>IDENTIFICATION</scope>
</reference>
<dbReference type="InterPro" id="IPR001849">
    <property type="entry name" value="PH_domain"/>
</dbReference>